<dbReference type="Proteomes" id="UP001157126">
    <property type="component" value="Unassembled WGS sequence"/>
</dbReference>
<reference evidence="2" key="1">
    <citation type="journal article" date="2019" name="Int. J. Syst. Evol. Microbiol.">
        <title>The Global Catalogue of Microorganisms (GCM) 10K type strain sequencing project: providing services to taxonomists for standard genome sequencing and annotation.</title>
        <authorList>
            <consortium name="The Broad Institute Genomics Platform"/>
            <consortium name="The Broad Institute Genome Sequencing Center for Infectious Disease"/>
            <person name="Wu L."/>
            <person name="Ma J."/>
        </authorList>
    </citation>
    <scope>NUCLEOTIDE SEQUENCE [LARGE SCALE GENOMIC DNA]</scope>
    <source>
        <strain evidence="2">NBRC 113072</strain>
    </source>
</reference>
<proteinExistence type="predicted"/>
<sequence length="223" mass="25066">MRSARKSGARRLFPYGRLKDATINTPLSDTPILLSRLDLLPRIEDLDINSPLRPRQELRNQFSRSAPVQVGRYPQASAIFQWNLSRSRPYWEWAFRNSIINLYPIHSCHIRNDPGGFSHGSGCGKSRTLNVLRYVPASKFESTRLSPNPVVSPFKLPRPRVRASDLARLPDIFFTANCQQLVVQSTHSSDGHIGGHQDADLVAVGAREVSRKVLYGRDPASPN</sequence>
<comment type="caution">
    <text evidence="1">The sequence shown here is derived from an EMBL/GenBank/DDBJ whole genome shotgun (WGS) entry which is preliminary data.</text>
</comment>
<evidence type="ECO:0000313" key="1">
    <source>
        <dbReference type="EMBL" id="GMA40281.1"/>
    </source>
</evidence>
<name>A0ABQ6IS72_9MICO</name>
<evidence type="ECO:0000313" key="2">
    <source>
        <dbReference type="Proteomes" id="UP001157126"/>
    </source>
</evidence>
<organism evidence="1 2">
    <name type="scientific">Mobilicoccus caccae</name>
    <dbReference type="NCBI Taxonomy" id="1859295"/>
    <lineage>
        <taxon>Bacteria</taxon>
        <taxon>Bacillati</taxon>
        <taxon>Actinomycetota</taxon>
        <taxon>Actinomycetes</taxon>
        <taxon>Micrococcales</taxon>
        <taxon>Dermatophilaceae</taxon>
        <taxon>Mobilicoccus</taxon>
    </lineage>
</organism>
<protein>
    <submittedName>
        <fullName evidence="1">Uncharacterized protein</fullName>
    </submittedName>
</protein>
<dbReference type="EMBL" id="BSUO01000001">
    <property type="protein sequence ID" value="GMA40281.1"/>
    <property type="molecule type" value="Genomic_DNA"/>
</dbReference>
<keyword evidence="2" id="KW-1185">Reference proteome</keyword>
<gene>
    <name evidence="1" type="ORF">GCM10025883_23260</name>
</gene>
<accession>A0ABQ6IS72</accession>